<proteinExistence type="predicted"/>
<dbReference type="Proteomes" id="UP000002770">
    <property type="component" value="Unassembled WGS sequence"/>
</dbReference>
<gene>
    <name evidence="1" type="ORF">LDG_5706</name>
</gene>
<name>G9EKH2_9GAMM</name>
<accession>G9EKH2</accession>
<protein>
    <submittedName>
        <fullName evidence="1">Uncharacterized protein</fullName>
    </submittedName>
</protein>
<reference evidence="1 2" key="1">
    <citation type="journal article" date="2011" name="BMC Genomics">
        <title>Insight into cross-talk between intra-amoebal pathogens.</title>
        <authorList>
            <person name="Gimenez G."/>
            <person name="Bertelli C."/>
            <person name="Moliner C."/>
            <person name="Robert C."/>
            <person name="Raoult D."/>
            <person name="Fournier P.E."/>
            <person name="Greub G."/>
        </authorList>
    </citation>
    <scope>NUCLEOTIDE SEQUENCE [LARGE SCALE GENOMIC DNA]</scope>
    <source>
        <strain evidence="1 2">LLAP12</strain>
    </source>
</reference>
<dbReference type="EMBL" id="JH413801">
    <property type="protein sequence ID" value="EHL32323.1"/>
    <property type="molecule type" value="Genomic_DNA"/>
</dbReference>
<keyword evidence="2" id="KW-1185">Reference proteome</keyword>
<dbReference type="InParanoid" id="G9EKH2"/>
<organism evidence="1 2">
    <name type="scientific">Legionella drancourtii LLAP12</name>
    <dbReference type="NCBI Taxonomy" id="658187"/>
    <lineage>
        <taxon>Bacteria</taxon>
        <taxon>Pseudomonadati</taxon>
        <taxon>Pseudomonadota</taxon>
        <taxon>Gammaproteobacteria</taxon>
        <taxon>Legionellales</taxon>
        <taxon>Legionellaceae</taxon>
        <taxon>Legionella</taxon>
    </lineage>
</organism>
<evidence type="ECO:0000313" key="1">
    <source>
        <dbReference type="EMBL" id="EHL32323.1"/>
    </source>
</evidence>
<sequence length="47" mass="5283">MDNSLYTNFLSSHTNSQVAHYGLPVLSERGGFYVFFTIIASLTLEKL</sequence>
<evidence type="ECO:0000313" key="2">
    <source>
        <dbReference type="Proteomes" id="UP000002770"/>
    </source>
</evidence>
<dbReference type="HOGENOM" id="CLU_3169682_0_0_6"/>
<dbReference type="AlphaFoldDB" id="G9EKH2"/>